<dbReference type="InterPro" id="IPR012337">
    <property type="entry name" value="RNaseH-like_sf"/>
</dbReference>
<dbReference type="AlphaFoldDB" id="A0A9N9HSZ4"/>
<dbReference type="EMBL" id="CAJVQA010011112">
    <property type="protein sequence ID" value="CAG8704196.1"/>
    <property type="molecule type" value="Genomic_DNA"/>
</dbReference>
<organism evidence="1 2">
    <name type="scientific">Cetraspora pellucida</name>
    <dbReference type="NCBI Taxonomy" id="1433469"/>
    <lineage>
        <taxon>Eukaryota</taxon>
        <taxon>Fungi</taxon>
        <taxon>Fungi incertae sedis</taxon>
        <taxon>Mucoromycota</taxon>
        <taxon>Glomeromycotina</taxon>
        <taxon>Glomeromycetes</taxon>
        <taxon>Diversisporales</taxon>
        <taxon>Gigasporaceae</taxon>
        <taxon>Cetraspora</taxon>
    </lineage>
</organism>
<reference evidence="1" key="1">
    <citation type="submission" date="2021-06" db="EMBL/GenBank/DDBJ databases">
        <authorList>
            <person name="Kallberg Y."/>
            <person name="Tangrot J."/>
            <person name="Rosling A."/>
        </authorList>
    </citation>
    <scope>NUCLEOTIDE SEQUENCE</scope>
    <source>
        <strain evidence="1">FL966</strain>
    </source>
</reference>
<protein>
    <submittedName>
        <fullName evidence="1">19213_t:CDS:1</fullName>
    </submittedName>
</protein>
<dbReference type="Proteomes" id="UP000789759">
    <property type="component" value="Unassembled WGS sequence"/>
</dbReference>
<dbReference type="OrthoDB" id="2447477at2759"/>
<dbReference type="SUPFAM" id="SSF53098">
    <property type="entry name" value="Ribonuclease H-like"/>
    <property type="match status" value="1"/>
</dbReference>
<gene>
    <name evidence="1" type="ORF">CPELLU_LOCUS11987</name>
</gene>
<name>A0A9N9HSZ4_9GLOM</name>
<sequence length="96" mass="10784">MENLMTSSANTISSSLIPGEIGIHIISENWRIANITLSFQKSGQTAEEIVLAIMNTLEKYYIKDKVFALIMNNTTTNKAINRLLQNKLQNTELITI</sequence>
<evidence type="ECO:0000313" key="1">
    <source>
        <dbReference type="EMBL" id="CAG8704196.1"/>
    </source>
</evidence>
<comment type="caution">
    <text evidence="1">The sequence shown here is derived from an EMBL/GenBank/DDBJ whole genome shotgun (WGS) entry which is preliminary data.</text>
</comment>
<accession>A0A9N9HSZ4</accession>
<feature type="non-terminal residue" evidence="1">
    <location>
        <position position="1"/>
    </location>
</feature>
<keyword evidence="2" id="KW-1185">Reference proteome</keyword>
<proteinExistence type="predicted"/>
<feature type="non-terminal residue" evidence="1">
    <location>
        <position position="96"/>
    </location>
</feature>
<evidence type="ECO:0000313" key="2">
    <source>
        <dbReference type="Proteomes" id="UP000789759"/>
    </source>
</evidence>